<dbReference type="AlphaFoldDB" id="I3X030"/>
<dbReference type="EMBL" id="CP003563">
    <property type="protein sequence ID" value="AFL49236.1"/>
    <property type="molecule type" value="Genomic_DNA"/>
</dbReference>
<reference evidence="1 2" key="1">
    <citation type="journal article" date="2012" name="J. Bacteriol.">
        <title>Complete genome sequence of the broad-host-range strain Sinorhizobium fredii USDA257.</title>
        <authorList>
            <person name="Schuldes J."/>
            <person name="Rodriguez Orbegoso M."/>
            <person name="Schmeisser C."/>
            <person name="Krishnan H.B."/>
            <person name="Daniel R."/>
            <person name="Streit W.R."/>
        </authorList>
    </citation>
    <scope>NUCLEOTIDE SEQUENCE [LARGE SCALE GENOMIC DNA]</scope>
    <source>
        <strain evidence="1 2">USDA 257</strain>
    </source>
</reference>
<sequence length="104" mass="11736">MSFKGEPPPGHLFVPVRQKSRGHSCHHGKFPNISEIWACGARPVDFSNCRCYRRCPRAEKGLHRSSVWRRRGLRMGSCSGHGRDRDSFGLTRRSCCGLKASPVQ</sequence>
<gene>
    <name evidence="1" type="ORF">USDA257_c06410</name>
</gene>
<dbReference type="KEGG" id="sfd:USDA257_c06410"/>
<organism evidence="1 2">
    <name type="scientific">Sinorhizobium fredii (strain USDA 257)</name>
    <dbReference type="NCBI Taxonomy" id="1185652"/>
    <lineage>
        <taxon>Bacteria</taxon>
        <taxon>Pseudomonadati</taxon>
        <taxon>Pseudomonadota</taxon>
        <taxon>Alphaproteobacteria</taxon>
        <taxon>Hyphomicrobiales</taxon>
        <taxon>Rhizobiaceae</taxon>
        <taxon>Sinorhizobium/Ensifer group</taxon>
        <taxon>Sinorhizobium</taxon>
    </lineage>
</organism>
<proteinExistence type="predicted"/>
<evidence type="ECO:0000313" key="2">
    <source>
        <dbReference type="Proteomes" id="UP000006180"/>
    </source>
</evidence>
<accession>I3X030</accession>
<protein>
    <submittedName>
        <fullName evidence="1">Uncharacterized protein</fullName>
    </submittedName>
</protein>
<dbReference type="PATRIC" id="fig|1185652.3.peg.661"/>
<dbReference type="Proteomes" id="UP000006180">
    <property type="component" value="Chromosome"/>
</dbReference>
<dbReference type="STRING" id="1185652.USDA257_c06410"/>
<dbReference type="HOGENOM" id="CLU_2248311_0_0_5"/>
<name>I3X030_SINF2</name>
<evidence type="ECO:0000313" key="1">
    <source>
        <dbReference type="EMBL" id="AFL49236.1"/>
    </source>
</evidence>